<dbReference type="GO" id="GO:0048188">
    <property type="term" value="C:Set1C/COMPASS complex"/>
    <property type="evidence" value="ECO:0007669"/>
    <property type="project" value="InterPro"/>
</dbReference>
<accession>Q233B2</accession>
<dbReference type="Gene3D" id="1.20.890.10">
    <property type="entry name" value="cAMP-dependent protein kinase regulatory subunit, dimerization-anchoring domain"/>
    <property type="match status" value="1"/>
</dbReference>
<dbReference type="Pfam" id="PF05186">
    <property type="entry name" value="Dpy-30"/>
    <property type="match status" value="1"/>
</dbReference>
<evidence type="ECO:0000313" key="4">
    <source>
        <dbReference type="EMBL" id="EAR91668.1"/>
    </source>
</evidence>
<dbReference type="OrthoDB" id="432281at2759"/>
<sequence>MSTFATDKVDIQYLKQDNIGKVLAKGLAVLYQEKPKFPVDYLAKWLLNYSVSVNNENRLDDTLKEKENLKKEYKDELDRIQKENQINEETKLHDEQIDKNFQQKIINEEYHDVLLSHEFPNFLEERKGLTGVYIGIKDFQVKKINEEDEDEKAHLDQDKDKVINYIGYSTSQQEIMTGKTLSAKEEESITAAVFKEPEPRNEDDESPIPPTYVYVPDLVKEPRMNYFNIPKLGAYIAFPLKYKSYLKEEFFNDALTKRQEFQAEHDKWETEKKEKEDEFKKEIEALEGDEEAIAAKNAELEQMLAEYPEEPKEQEFMYELKEYVVCADTMGQDRGISTEDITYLENYVKLFAQSWENMEYKLLSDDIDRQIAYLKEVPKERLDQLNDEEEKAEDEKKPDYDHLKEANNEKEYQYRLECVRLERQKELLREEDIQKYIYELAHFRILKFPGILQNILYLLGYSMEEINIPGTHVLNWKEVKKILNESFINKVIEYNHQGPKPNKVKPYALVNRITAKLEKYDKTQVEEYNIGYARLFKWLQDTCRLRKTDIEIRRQHYEDRVEEIKKKEAELEAWETDKANKLAEAKETAEDPESFNDEEWEKTYEEENPRPIVPEAVEADVDEDCFFE</sequence>
<organism evidence="4 5">
    <name type="scientific">Tetrahymena thermophila (strain SB210)</name>
    <dbReference type="NCBI Taxonomy" id="312017"/>
    <lineage>
        <taxon>Eukaryota</taxon>
        <taxon>Sar</taxon>
        <taxon>Alveolata</taxon>
        <taxon>Ciliophora</taxon>
        <taxon>Intramacronucleata</taxon>
        <taxon>Oligohymenophorea</taxon>
        <taxon>Hymenostomatida</taxon>
        <taxon>Tetrahymenina</taxon>
        <taxon>Tetrahymenidae</taxon>
        <taxon>Tetrahymena</taxon>
    </lineage>
</organism>
<feature type="compositionally biased region" description="Basic and acidic residues" evidence="3">
    <location>
        <begin position="393"/>
        <end position="404"/>
    </location>
</feature>
<dbReference type="eggNOG" id="ENOG502SAR6">
    <property type="taxonomic scope" value="Eukaryota"/>
</dbReference>
<dbReference type="InParanoid" id="Q233B2"/>
<gene>
    <name evidence="4" type="ORF">TTHERM_00394410</name>
</gene>
<protein>
    <submittedName>
        <fullName evidence="4">Dpy-30 motif protein</fullName>
    </submittedName>
</protein>
<dbReference type="PANTHER" id="PTHR23356">
    <property type="entry name" value="DPY30-RELATED"/>
    <property type="match status" value="1"/>
</dbReference>
<feature type="coiled-coil region" evidence="2">
    <location>
        <begin position="258"/>
        <end position="306"/>
    </location>
</feature>
<feature type="coiled-coil region" evidence="2">
    <location>
        <begin position="52"/>
        <end position="90"/>
    </location>
</feature>
<keyword evidence="2" id="KW-0175">Coiled coil</keyword>
<proteinExistence type="inferred from homology"/>
<dbReference type="InterPro" id="IPR007858">
    <property type="entry name" value="Dpy-30_motif"/>
</dbReference>
<evidence type="ECO:0000256" key="3">
    <source>
        <dbReference type="SAM" id="MobiDB-lite"/>
    </source>
</evidence>
<reference evidence="5" key="1">
    <citation type="journal article" date="2006" name="PLoS Biol.">
        <title>Macronuclear genome sequence of the ciliate Tetrahymena thermophila, a model eukaryote.</title>
        <authorList>
            <person name="Eisen J.A."/>
            <person name="Coyne R.S."/>
            <person name="Wu M."/>
            <person name="Wu D."/>
            <person name="Thiagarajan M."/>
            <person name="Wortman J.R."/>
            <person name="Badger J.H."/>
            <person name="Ren Q."/>
            <person name="Amedeo P."/>
            <person name="Jones K.M."/>
            <person name="Tallon L.J."/>
            <person name="Delcher A.L."/>
            <person name="Salzberg S.L."/>
            <person name="Silva J.C."/>
            <person name="Haas B.J."/>
            <person name="Majoros W.H."/>
            <person name="Farzad M."/>
            <person name="Carlton J.M."/>
            <person name="Smith R.K. Jr."/>
            <person name="Garg J."/>
            <person name="Pearlman R.E."/>
            <person name="Karrer K.M."/>
            <person name="Sun L."/>
            <person name="Manning G."/>
            <person name="Elde N.C."/>
            <person name="Turkewitz A.P."/>
            <person name="Asai D.J."/>
            <person name="Wilkes D.E."/>
            <person name="Wang Y."/>
            <person name="Cai H."/>
            <person name="Collins K."/>
            <person name="Stewart B.A."/>
            <person name="Lee S.R."/>
            <person name="Wilamowska K."/>
            <person name="Weinberg Z."/>
            <person name="Ruzzo W.L."/>
            <person name="Wloga D."/>
            <person name="Gaertig J."/>
            <person name="Frankel J."/>
            <person name="Tsao C.-C."/>
            <person name="Gorovsky M.A."/>
            <person name="Keeling P.J."/>
            <person name="Waller R.F."/>
            <person name="Patron N.J."/>
            <person name="Cherry J.M."/>
            <person name="Stover N.A."/>
            <person name="Krieger C.J."/>
            <person name="del Toro C."/>
            <person name="Ryder H.F."/>
            <person name="Williamson S.C."/>
            <person name="Barbeau R.A."/>
            <person name="Hamilton E.P."/>
            <person name="Orias E."/>
        </authorList>
    </citation>
    <scope>NUCLEOTIDE SEQUENCE [LARGE SCALE GENOMIC DNA]</scope>
    <source>
        <strain evidence="5">SB210</strain>
    </source>
</reference>
<dbReference type="HOGENOM" id="CLU_439731_0_0_1"/>
<feature type="region of interest" description="Disordered" evidence="3">
    <location>
        <begin position="581"/>
        <end position="614"/>
    </location>
</feature>
<dbReference type="CDD" id="cd22966">
    <property type="entry name" value="DD_DYDC-like"/>
    <property type="match status" value="1"/>
</dbReference>
<evidence type="ECO:0000256" key="1">
    <source>
        <dbReference type="ARBA" id="ARBA00010849"/>
    </source>
</evidence>
<evidence type="ECO:0000313" key="5">
    <source>
        <dbReference type="Proteomes" id="UP000009168"/>
    </source>
</evidence>
<dbReference type="KEGG" id="tet:TTHERM_00394410"/>
<dbReference type="InterPro" id="IPR049630">
    <property type="entry name" value="DYDC-like_DD"/>
</dbReference>
<dbReference type="PANTHER" id="PTHR23356:SF16">
    <property type="entry name" value="DPY30 DOMAIN CONTAINING 2"/>
    <property type="match status" value="1"/>
</dbReference>
<dbReference type="RefSeq" id="XP_001011913.1">
    <property type="nucleotide sequence ID" value="XM_001011913.3"/>
</dbReference>
<dbReference type="OMA" id="AYIGRKC"/>
<name>Q233B2_TETTS</name>
<dbReference type="Proteomes" id="UP000009168">
    <property type="component" value="Unassembled WGS sequence"/>
</dbReference>
<dbReference type="InterPro" id="IPR037856">
    <property type="entry name" value="Sdc1/DPY30"/>
</dbReference>
<feature type="compositionally biased region" description="Acidic residues" evidence="3">
    <location>
        <begin position="590"/>
        <end position="600"/>
    </location>
</feature>
<feature type="region of interest" description="Disordered" evidence="3">
    <location>
        <begin position="384"/>
        <end position="404"/>
    </location>
</feature>
<evidence type="ECO:0000256" key="2">
    <source>
        <dbReference type="SAM" id="Coils"/>
    </source>
</evidence>
<comment type="similarity">
    <text evidence="1">Belongs to the dpy-30 family.</text>
</comment>
<dbReference type="GeneID" id="7822727"/>
<dbReference type="AlphaFoldDB" id="Q233B2"/>
<keyword evidence="5" id="KW-1185">Reference proteome</keyword>
<dbReference type="EMBL" id="GG662770">
    <property type="protein sequence ID" value="EAR91668.1"/>
    <property type="molecule type" value="Genomic_DNA"/>
</dbReference>